<sequence length="438" mass="49294">MGASGKWLKSLIGLKKPQTSDHEKVRGKSRTWRLWRSASAGLAFMSKGTKGGHVAESGKSDSSFVDDGVFAAAIATVIRAQPKDFMMVRQEWAAIRIQTMFRAFLARRALRALKALVRLQAIFRGWQVRKQAAVTLRCMQALVRVQTRVRATSVRASSEAQSVQKFLDEYRIQADSIKQVEDGWCDLPGSVEEVRTKLQMKQGGAIKRERAIAYSLSQQKLRANPSPNSRTNKWVASHKLDKNSSGWSWLERWMPAKPWEARLLEEIQFDPPERTPIWKKSDDYSVGFCSNSSEYNSAKVGRNKVSTRASTKPPIIGQIITRSSSDPCSEFLNDESTTSSSSISTSETPWSGNTLAESNVTKPSYMSLTESIKAKQRDCSYSSQSVQRHLIQNLQFHKKLTPLSSEDTRRSASSVDLCKDLYPPMPLDRYDWVKCPRG</sequence>
<comment type="similarity">
    <text evidence="2">Belongs to the IQD family.</text>
</comment>
<dbReference type="PANTHER" id="PTHR32295">
    <property type="entry name" value="IQ-DOMAIN 5-RELATED"/>
    <property type="match status" value="1"/>
</dbReference>
<evidence type="ECO:0000256" key="2">
    <source>
        <dbReference type="ARBA" id="ARBA00024341"/>
    </source>
</evidence>
<dbReference type="PROSITE" id="PS50096">
    <property type="entry name" value="IQ"/>
    <property type="match status" value="2"/>
</dbReference>
<dbReference type="GO" id="GO:0005516">
    <property type="term" value="F:calmodulin binding"/>
    <property type="evidence" value="ECO:0007669"/>
    <property type="project" value="UniProtKB-KW"/>
</dbReference>
<dbReference type="InterPro" id="IPR027417">
    <property type="entry name" value="P-loop_NTPase"/>
</dbReference>
<name>A0A5J5BF08_9ASTE</name>
<gene>
    <name evidence="5" type="ORF">F0562_024160</name>
</gene>
<organism evidence="5 6">
    <name type="scientific">Nyssa sinensis</name>
    <dbReference type="NCBI Taxonomy" id="561372"/>
    <lineage>
        <taxon>Eukaryota</taxon>
        <taxon>Viridiplantae</taxon>
        <taxon>Streptophyta</taxon>
        <taxon>Embryophyta</taxon>
        <taxon>Tracheophyta</taxon>
        <taxon>Spermatophyta</taxon>
        <taxon>Magnoliopsida</taxon>
        <taxon>eudicotyledons</taxon>
        <taxon>Gunneridae</taxon>
        <taxon>Pentapetalae</taxon>
        <taxon>asterids</taxon>
        <taxon>Cornales</taxon>
        <taxon>Nyssaceae</taxon>
        <taxon>Nyssa</taxon>
    </lineage>
</organism>
<dbReference type="Proteomes" id="UP000325577">
    <property type="component" value="Linkage Group LG13"/>
</dbReference>
<protein>
    <submittedName>
        <fullName evidence="5">Uncharacterized protein</fullName>
    </submittedName>
</protein>
<evidence type="ECO:0000256" key="1">
    <source>
        <dbReference type="ARBA" id="ARBA00022860"/>
    </source>
</evidence>
<evidence type="ECO:0000313" key="5">
    <source>
        <dbReference type="EMBL" id="KAA8540277.1"/>
    </source>
</evidence>
<feature type="compositionally biased region" description="Low complexity" evidence="4">
    <location>
        <begin position="335"/>
        <end position="348"/>
    </location>
</feature>
<dbReference type="InterPro" id="IPR000048">
    <property type="entry name" value="IQ_motif_EF-hand-BS"/>
</dbReference>
<dbReference type="CDD" id="cd23767">
    <property type="entry name" value="IQCD"/>
    <property type="match status" value="1"/>
</dbReference>
<dbReference type="EMBL" id="CM018036">
    <property type="protein sequence ID" value="KAA8540277.1"/>
    <property type="molecule type" value="Genomic_DNA"/>
</dbReference>
<comment type="function">
    <text evidence="3">May be involved in cooperative interactions with calmodulins or calmodulin-like proteins. Recruits calmodulin proteins to microtubules, thus being a potential scaffold in cellular signaling and trafficking. May associate with nucleic acids and regulate gene expression at the transcriptional or post-transcriptional level.</text>
</comment>
<reference evidence="5 6" key="1">
    <citation type="submission" date="2019-09" db="EMBL/GenBank/DDBJ databases">
        <title>A chromosome-level genome assembly of the Chinese tupelo Nyssa sinensis.</title>
        <authorList>
            <person name="Yang X."/>
            <person name="Kang M."/>
            <person name="Yang Y."/>
            <person name="Xiong H."/>
            <person name="Wang M."/>
            <person name="Zhang Z."/>
            <person name="Wang Z."/>
            <person name="Wu H."/>
            <person name="Ma T."/>
            <person name="Liu J."/>
            <person name="Xi Z."/>
        </authorList>
    </citation>
    <scope>NUCLEOTIDE SEQUENCE [LARGE SCALE GENOMIC DNA]</scope>
    <source>
        <strain evidence="5">J267</strain>
        <tissue evidence="5">Leaf</tissue>
    </source>
</reference>
<evidence type="ECO:0000256" key="4">
    <source>
        <dbReference type="SAM" id="MobiDB-lite"/>
    </source>
</evidence>
<keyword evidence="6" id="KW-1185">Reference proteome</keyword>
<dbReference type="SMART" id="SM00015">
    <property type="entry name" value="IQ"/>
    <property type="match status" value="2"/>
</dbReference>
<evidence type="ECO:0000256" key="3">
    <source>
        <dbReference type="ARBA" id="ARBA00045534"/>
    </source>
</evidence>
<keyword evidence="1" id="KW-0112">Calmodulin-binding</keyword>
<proteinExistence type="inferred from homology"/>
<dbReference type="OrthoDB" id="671489at2759"/>
<dbReference type="PANTHER" id="PTHR32295:SF126">
    <property type="entry name" value="PROTEIN IQ-DOMAIN 8"/>
    <property type="match status" value="1"/>
</dbReference>
<dbReference type="SUPFAM" id="SSF52540">
    <property type="entry name" value="P-loop containing nucleoside triphosphate hydrolases"/>
    <property type="match status" value="1"/>
</dbReference>
<accession>A0A5J5BF08</accession>
<evidence type="ECO:0000313" key="6">
    <source>
        <dbReference type="Proteomes" id="UP000325577"/>
    </source>
</evidence>
<dbReference type="Pfam" id="PF00612">
    <property type="entry name" value="IQ"/>
    <property type="match status" value="2"/>
</dbReference>
<dbReference type="AlphaFoldDB" id="A0A5J5BF08"/>
<dbReference type="Gene3D" id="1.20.5.190">
    <property type="match status" value="1"/>
</dbReference>
<feature type="region of interest" description="Disordered" evidence="4">
    <location>
        <begin position="326"/>
        <end position="357"/>
    </location>
</feature>